<dbReference type="SMART" id="SM00450">
    <property type="entry name" value="RHOD"/>
    <property type="match status" value="1"/>
</dbReference>
<dbReference type="Gene3D" id="3.60.15.10">
    <property type="entry name" value="Ribonuclease Z/Hydroxyacylglutathione hydrolase-like"/>
    <property type="match status" value="1"/>
</dbReference>
<dbReference type="SUPFAM" id="SSF56281">
    <property type="entry name" value="Metallo-hydrolase/oxidoreductase"/>
    <property type="match status" value="1"/>
</dbReference>
<dbReference type="GO" id="GO:0046872">
    <property type="term" value="F:metal ion binding"/>
    <property type="evidence" value="ECO:0007669"/>
    <property type="project" value="UniProtKB-KW"/>
</dbReference>
<feature type="domain" description="Rhodanese" evidence="2">
    <location>
        <begin position="265"/>
        <end position="358"/>
    </location>
</feature>
<dbReference type="InterPro" id="IPR036866">
    <property type="entry name" value="RibonucZ/Hydroxyglut_hydro"/>
</dbReference>
<dbReference type="InterPro" id="IPR001279">
    <property type="entry name" value="Metallo-B-lactamas"/>
</dbReference>
<sequence>MKPLQLFDPASSTYTYVLFDEATRDALIIDPVDEQVERDLAVLKQHGLKLAWTVETHAHADHITSAGLLAEHAGAKTAAPAGCGISTASVQLKHGEVLRFGGEAITALHTPGHTAGGMSYLWKTRGGDHVFTGDTLLINGCGRTDFQSGSAADLYRSLTEVLFALPDATTVWPAHDYQGRTHSTIGAEKAGNARVAGKTLAEFVATMDALGLPKPKRMDEAVPANQSSGLRHDAGAVALAQPDAPRPAQGYAGDVSAQLAYRWWQAGEAVLVDVRTDAEREWVGFVPGAVPLAWKQWPGMAMNPAFDAGLKEAVPPGKKVVLLCRSGVRSIAAARRATELGLQAYNILEGFEGDPDEQAHRGRKGGWRLRGLPWRQA</sequence>
<dbReference type="PANTHER" id="PTHR43084">
    <property type="entry name" value="PERSULFIDE DIOXYGENASE ETHE1"/>
    <property type="match status" value="1"/>
</dbReference>
<reference evidence="3 4" key="1">
    <citation type="submission" date="2019-01" db="EMBL/GenBank/DDBJ databases">
        <title>Genomic insights into a novel species Rhodoferax sp.</title>
        <authorList>
            <person name="Jin L."/>
        </authorList>
    </citation>
    <scope>NUCLEOTIDE SEQUENCE [LARGE SCALE GENOMIC DNA]</scope>
    <source>
        <strain evidence="3 4">CHu59-6-5</strain>
    </source>
</reference>
<accession>A0A515DFH8</accession>
<dbReference type="InterPro" id="IPR036873">
    <property type="entry name" value="Rhodanese-like_dom_sf"/>
</dbReference>
<dbReference type="PROSITE" id="PS50206">
    <property type="entry name" value="RHODANESE_3"/>
    <property type="match status" value="1"/>
</dbReference>
<name>A0A515DFH8_9BURK</name>
<dbReference type="Pfam" id="PF00753">
    <property type="entry name" value="Lactamase_B"/>
    <property type="match status" value="2"/>
</dbReference>
<dbReference type="CDD" id="cd07724">
    <property type="entry name" value="POD-like_MBL-fold"/>
    <property type="match status" value="1"/>
</dbReference>
<dbReference type="Pfam" id="PF00581">
    <property type="entry name" value="Rhodanese"/>
    <property type="match status" value="1"/>
</dbReference>
<dbReference type="SMART" id="SM00849">
    <property type="entry name" value="Lactamase_B"/>
    <property type="match status" value="1"/>
</dbReference>
<organism evidence="3 4">
    <name type="scientific">Rhodoferax sediminis</name>
    <dbReference type="NCBI Taxonomy" id="2509614"/>
    <lineage>
        <taxon>Bacteria</taxon>
        <taxon>Pseudomonadati</taxon>
        <taxon>Pseudomonadota</taxon>
        <taxon>Betaproteobacteria</taxon>
        <taxon>Burkholderiales</taxon>
        <taxon>Comamonadaceae</taxon>
        <taxon>Rhodoferax</taxon>
    </lineage>
</organism>
<dbReference type="InterPro" id="IPR051682">
    <property type="entry name" value="Mito_Persulfide_Diox"/>
</dbReference>
<evidence type="ECO:0000313" key="3">
    <source>
        <dbReference type="EMBL" id="QDL39168.1"/>
    </source>
</evidence>
<dbReference type="GO" id="GO:0006749">
    <property type="term" value="P:glutathione metabolic process"/>
    <property type="evidence" value="ECO:0007669"/>
    <property type="project" value="InterPro"/>
</dbReference>
<dbReference type="OrthoDB" id="9784009at2"/>
<dbReference type="Gene3D" id="3.40.250.10">
    <property type="entry name" value="Rhodanese-like domain"/>
    <property type="match status" value="1"/>
</dbReference>
<protein>
    <submittedName>
        <fullName evidence="3">MBL fold metallo-hydrolase</fullName>
    </submittedName>
</protein>
<dbReference type="GO" id="GO:0016787">
    <property type="term" value="F:hydrolase activity"/>
    <property type="evidence" value="ECO:0007669"/>
    <property type="project" value="UniProtKB-KW"/>
</dbReference>
<keyword evidence="4" id="KW-1185">Reference proteome</keyword>
<keyword evidence="3" id="KW-0378">Hydrolase</keyword>
<dbReference type="SUPFAM" id="SSF52821">
    <property type="entry name" value="Rhodanese/Cell cycle control phosphatase"/>
    <property type="match status" value="1"/>
</dbReference>
<dbReference type="EMBL" id="CP035503">
    <property type="protein sequence ID" value="QDL39168.1"/>
    <property type="molecule type" value="Genomic_DNA"/>
</dbReference>
<evidence type="ECO:0000259" key="2">
    <source>
        <dbReference type="PROSITE" id="PS50206"/>
    </source>
</evidence>
<dbReference type="PANTHER" id="PTHR43084:SF1">
    <property type="entry name" value="PERSULFIDE DIOXYGENASE ETHE1, MITOCHONDRIAL"/>
    <property type="match status" value="1"/>
</dbReference>
<dbReference type="InterPro" id="IPR001763">
    <property type="entry name" value="Rhodanese-like_dom"/>
</dbReference>
<dbReference type="Proteomes" id="UP000316798">
    <property type="component" value="Chromosome"/>
</dbReference>
<evidence type="ECO:0000313" key="4">
    <source>
        <dbReference type="Proteomes" id="UP000316798"/>
    </source>
</evidence>
<dbReference type="GO" id="GO:0070813">
    <property type="term" value="P:hydrogen sulfide metabolic process"/>
    <property type="evidence" value="ECO:0007669"/>
    <property type="project" value="TreeGrafter"/>
</dbReference>
<evidence type="ECO:0000256" key="1">
    <source>
        <dbReference type="ARBA" id="ARBA00022723"/>
    </source>
</evidence>
<dbReference type="KEGG" id="rhf:EUB48_19050"/>
<dbReference type="InterPro" id="IPR044528">
    <property type="entry name" value="POD-like_MBL-fold"/>
</dbReference>
<dbReference type="AlphaFoldDB" id="A0A515DFH8"/>
<proteinExistence type="predicted"/>
<keyword evidence="1" id="KW-0479">Metal-binding</keyword>
<dbReference type="GO" id="GO:0050313">
    <property type="term" value="F:sulfur dioxygenase activity"/>
    <property type="evidence" value="ECO:0007669"/>
    <property type="project" value="InterPro"/>
</dbReference>
<gene>
    <name evidence="3" type="ORF">EUB48_19050</name>
</gene>